<dbReference type="EMBL" id="JABVED010000008">
    <property type="protein sequence ID" value="MBC6448655.1"/>
    <property type="molecule type" value="Genomic_DNA"/>
</dbReference>
<proteinExistence type="predicted"/>
<keyword evidence="7" id="KW-1185">Reference proteome</keyword>
<comment type="caution">
    <text evidence="6">The sequence shown here is derived from an EMBL/GenBank/DDBJ whole genome shotgun (WGS) entry which is preliminary data.</text>
</comment>
<dbReference type="Gene3D" id="1.10.357.10">
    <property type="entry name" value="Tetracycline Repressor, domain 2"/>
    <property type="match status" value="1"/>
</dbReference>
<keyword evidence="2" id="KW-0238">DNA-binding</keyword>
<dbReference type="InterPro" id="IPR009057">
    <property type="entry name" value="Homeodomain-like_sf"/>
</dbReference>
<name>A0ABR7L7J3_9PSEU</name>
<dbReference type="InterPro" id="IPR001647">
    <property type="entry name" value="HTH_TetR"/>
</dbReference>
<feature type="domain" description="HTH tetR-type" evidence="4">
    <location>
        <begin position="13"/>
        <end position="55"/>
    </location>
</feature>
<evidence type="ECO:0000256" key="3">
    <source>
        <dbReference type="ARBA" id="ARBA00023163"/>
    </source>
</evidence>
<protein>
    <submittedName>
        <fullName evidence="6">TetR/AcrR family transcriptional regulator</fullName>
    </submittedName>
</protein>
<organism evidence="6 7">
    <name type="scientific">Actinokineospora xionganensis</name>
    <dbReference type="NCBI Taxonomy" id="2684470"/>
    <lineage>
        <taxon>Bacteria</taxon>
        <taxon>Bacillati</taxon>
        <taxon>Actinomycetota</taxon>
        <taxon>Actinomycetes</taxon>
        <taxon>Pseudonocardiales</taxon>
        <taxon>Pseudonocardiaceae</taxon>
        <taxon>Actinokineospora</taxon>
    </lineage>
</organism>
<gene>
    <name evidence="6" type="ORF">GPZ80_15875</name>
</gene>
<evidence type="ECO:0000256" key="2">
    <source>
        <dbReference type="ARBA" id="ARBA00023125"/>
    </source>
</evidence>
<evidence type="ECO:0000259" key="4">
    <source>
        <dbReference type="Pfam" id="PF00440"/>
    </source>
</evidence>
<dbReference type="RefSeq" id="WP_187221135.1">
    <property type="nucleotide sequence ID" value="NZ_JABVED010000008.1"/>
</dbReference>
<evidence type="ECO:0000259" key="5">
    <source>
        <dbReference type="Pfam" id="PF21993"/>
    </source>
</evidence>
<reference evidence="6 7" key="1">
    <citation type="submission" date="2020-06" db="EMBL/GenBank/DDBJ databases">
        <title>Actinokineospora xiongansis sp. nov., isolated from soil of Baiyangdian.</title>
        <authorList>
            <person name="Zhang X."/>
        </authorList>
    </citation>
    <scope>NUCLEOTIDE SEQUENCE [LARGE SCALE GENOMIC DNA]</scope>
    <source>
        <strain evidence="6 7">HBU206404</strain>
    </source>
</reference>
<feature type="domain" description="Transcriptional regulator LmrA/YxaF-like C-terminal" evidence="5">
    <location>
        <begin position="77"/>
        <end position="175"/>
    </location>
</feature>
<keyword evidence="1" id="KW-0805">Transcription regulation</keyword>
<dbReference type="InterPro" id="IPR036271">
    <property type="entry name" value="Tet_transcr_reg_TetR-rel_C_sf"/>
</dbReference>
<dbReference type="InterPro" id="IPR054156">
    <property type="entry name" value="YxaF_TetR_C"/>
</dbReference>
<evidence type="ECO:0000313" key="7">
    <source>
        <dbReference type="Proteomes" id="UP000734823"/>
    </source>
</evidence>
<dbReference type="Proteomes" id="UP000734823">
    <property type="component" value="Unassembled WGS sequence"/>
</dbReference>
<evidence type="ECO:0000256" key="1">
    <source>
        <dbReference type="ARBA" id="ARBA00023015"/>
    </source>
</evidence>
<accession>A0ABR7L7J3</accession>
<dbReference type="Pfam" id="PF00440">
    <property type="entry name" value="TetR_N"/>
    <property type="match status" value="1"/>
</dbReference>
<dbReference type="PANTHER" id="PTHR47506">
    <property type="entry name" value="TRANSCRIPTIONAL REGULATORY PROTEIN"/>
    <property type="match status" value="1"/>
</dbReference>
<dbReference type="SUPFAM" id="SSF46689">
    <property type="entry name" value="Homeodomain-like"/>
    <property type="match status" value="1"/>
</dbReference>
<dbReference type="SUPFAM" id="SSF48498">
    <property type="entry name" value="Tetracyclin repressor-like, C-terminal domain"/>
    <property type="match status" value="1"/>
</dbReference>
<dbReference type="Pfam" id="PF21993">
    <property type="entry name" value="TetR_C_13_2"/>
    <property type="match status" value="1"/>
</dbReference>
<dbReference type="PANTHER" id="PTHR47506:SF3">
    <property type="entry name" value="HTH-TYPE TRANSCRIPTIONAL REGULATOR LMRA"/>
    <property type="match status" value="1"/>
</dbReference>
<evidence type="ECO:0000313" key="6">
    <source>
        <dbReference type="EMBL" id="MBC6448655.1"/>
    </source>
</evidence>
<sequence>MANSPRQRLVLSAITLMCERGVHATGLTDLLTHSKTARASIYQHFPDGKSELMTEATYAAGRTISAMLEDLLATRSPASAIAGMIDYWKQVLTGSRYTMGCPILAAAQAATEPEVQVASSAVFATWVDKIAAAIADQNRDPTRARAVASLAVSSIEGAIAQSRSAKSTQPLDDVHTVLTRLIAAETPPDPADRPTEHAP</sequence>
<keyword evidence="3" id="KW-0804">Transcription</keyword>